<organism evidence="2 3">
    <name type="scientific">Puccinia coronata f. sp. avenae</name>
    <dbReference type="NCBI Taxonomy" id="200324"/>
    <lineage>
        <taxon>Eukaryota</taxon>
        <taxon>Fungi</taxon>
        <taxon>Dikarya</taxon>
        <taxon>Basidiomycota</taxon>
        <taxon>Pucciniomycotina</taxon>
        <taxon>Pucciniomycetes</taxon>
        <taxon>Pucciniales</taxon>
        <taxon>Pucciniaceae</taxon>
        <taxon>Puccinia</taxon>
    </lineage>
</organism>
<evidence type="ECO:0000313" key="2">
    <source>
        <dbReference type="EMBL" id="PLW40217.1"/>
    </source>
</evidence>
<proteinExistence type="predicted"/>
<name>A0A2N5URE9_9BASI</name>
<sequence>MASAKAISSSLTRRKSLGATEVPAGTVTSSVQGCVSLCDAKDQNLLATQGDKSANDG</sequence>
<dbReference type="PROSITE" id="PS51257">
    <property type="entry name" value="PROKAR_LIPOPROTEIN"/>
    <property type="match status" value="1"/>
</dbReference>
<evidence type="ECO:0000256" key="1">
    <source>
        <dbReference type="SAM" id="MobiDB-lite"/>
    </source>
</evidence>
<dbReference type="Proteomes" id="UP000235388">
    <property type="component" value="Unassembled WGS sequence"/>
</dbReference>
<keyword evidence="3" id="KW-1185">Reference proteome</keyword>
<feature type="compositionally biased region" description="Polar residues" evidence="1">
    <location>
        <begin position="1"/>
        <end position="11"/>
    </location>
</feature>
<comment type="caution">
    <text evidence="2">The sequence shown here is derived from an EMBL/GenBank/DDBJ whole genome shotgun (WGS) entry which is preliminary data.</text>
</comment>
<gene>
    <name evidence="2" type="ORF">PCANC_17946</name>
</gene>
<reference evidence="2 3" key="1">
    <citation type="submission" date="2017-11" db="EMBL/GenBank/DDBJ databases">
        <title>De novo assembly and phasing of dikaryotic genomes from two isolates of Puccinia coronata f. sp. avenae, the causal agent of oat crown rust.</title>
        <authorList>
            <person name="Miller M.E."/>
            <person name="Zhang Y."/>
            <person name="Omidvar V."/>
            <person name="Sperschneider J."/>
            <person name="Schwessinger B."/>
            <person name="Raley C."/>
            <person name="Palmer J.M."/>
            <person name="Garnica D."/>
            <person name="Upadhyaya N."/>
            <person name="Rathjen J."/>
            <person name="Taylor J.M."/>
            <person name="Park R.F."/>
            <person name="Dodds P.N."/>
            <person name="Hirsch C.D."/>
            <person name="Kianian S.F."/>
            <person name="Figueroa M."/>
        </authorList>
    </citation>
    <scope>NUCLEOTIDE SEQUENCE [LARGE SCALE GENOMIC DNA]</scope>
    <source>
        <strain evidence="2">12NC29</strain>
    </source>
</reference>
<dbReference type="AlphaFoldDB" id="A0A2N5URE9"/>
<feature type="region of interest" description="Disordered" evidence="1">
    <location>
        <begin position="1"/>
        <end position="26"/>
    </location>
</feature>
<dbReference type="EMBL" id="PGCJ01000184">
    <property type="protein sequence ID" value="PLW40217.1"/>
    <property type="molecule type" value="Genomic_DNA"/>
</dbReference>
<accession>A0A2N5URE9</accession>
<protein>
    <submittedName>
        <fullName evidence="2">Uncharacterized protein</fullName>
    </submittedName>
</protein>
<evidence type="ECO:0000313" key="3">
    <source>
        <dbReference type="Proteomes" id="UP000235388"/>
    </source>
</evidence>